<evidence type="ECO:0000259" key="3">
    <source>
        <dbReference type="PROSITE" id="PS51995"/>
    </source>
</evidence>
<evidence type="ECO:0000313" key="4">
    <source>
        <dbReference type="EMBL" id="RHJ84004.1"/>
    </source>
</evidence>
<dbReference type="Pfam" id="PF07737">
    <property type="entry name" value="ATLF"/>
    <property type="match status" value="1"/>
</dbReference>
<dbReference type="Proteomes" id="UP000284841">
    <property type="component" value="Unassembled WGS sequence"/>
</dbReference>
<gene>
    <name evidence="4" type="ORF">DW099_17535</name>
</gene>
<dbReference type="InterPro" id="IPR014781">
    <property type="entry name" value="Anthrax_toxin_lethal/edema_N/C"/>
</dbReference>
<dbReference type="PROSITE" id="PS51995">
    <property type="entry name" value="ATLF"/>
    <property type="match status" value="1"/>
</dbReference>
<comment type="caution">
    <text evidence="4">The sequence shown here is derived from an EMBL/GenBank/DDBJ whole genome shotgun (WGS) entry which is preliminary data.</text>
</comment>
<dbReference type="STRING" id="1776384.GCA_900086585_00367"/>
<dbReference type="GeneID" id="83002785"/>
<reference evidence="4 5" key="1">
    <citation type="submission" date="2018-08" db="EMBL/GenBank/DDBJ databases">
        <title>A genome reference for cultivated species of the human gut microbiota.</title>
        <authorList>
            <person name="Zou Y."/>
            <person name="Xue W."/>
            <person name="Luo G."/>
        </authorList>
    </citation>
    <scope>NUCLEOTIDE SEQUENCE [LARGE SCALE GENOMIC DNA]</scope>
    <source>
        <strain evidence="4 5">AM07-24</strain>
    </source>
</reference>
<dbReference type="SUPFAM" id="SSF55486">
    <property type="entry name" value="Metalloproteases ('zincins'), catalytic domain"/>
    <property type="match status" value="1"/>
</dbReference>
<evidence type="ECO:0000256" key="1">
    <source>
        <dbReference type="ARBA" id="ARBA00004613"/>
    </source>
</evidence>
<dbReference type="Gene3D" id="3.40.390.10">
    <property type="entry name" value="Collagenase (Catalytic Domain)"/>
    <property type="match status" value="1"/>
</dbReference>
<dbReference type="GO" id="GO:0005576">
    <property type="term" value="C:extracellular region"/>
    <property type="evidence" value="ECO:0007669"/>
    <property type="project" value="UniProtKB-SubCell"/>
</dbReference>
<dbReference type="CDD" id="cd20184">
    <property type="entry name" value="M34_peptidase_like"/>
    <property type="match status" value="1"/>
</dbReference>
<dbReference type="OrthoDB" id="1976518at2"/>
<dbReference type="InterPro" id="IPR047568">
    <property type="entry name" value="ATLF-like_dom"/>
</dbReference>
<dbReference type="GO" id="GO:0008237">
    <property type="term" value="F:metallopeptidase activity"/>
    <property type="evidence" value="ECO:0007669"/>
    <property type="project" value="InterPro"/>
</dbReference>
<name>A0A415DUZ8_9FIRM</name>
<proteinExistence type="predicted"/>
<accession>A0A415DUZ8</accession>
<evidence type="ECO:0000313" key="5">
    <source>
        <dbReference type="Proteomes" id="UP000284841"/>
    </source>
</evidence>
<dbReference type="EMBL" id="QRMS01000007">
    <property type="protein sequence ID" value="RHJ84004.1"/>
    <property type="molecule type" value="Genomic_DNA"/>
</dbReference>
<dbReference type="AlphaFoldDB" id="A0A415DUZ8"/>
<evidence type="ECO:0000256" key="2">
    <source>
        <dbReference type="ARBA" id="ARBA00022525"/>
    </source>
</evidence>
<sequence length="188" mass="21321">MMLKRTLRVFITIILTLALTTGLVLAMTEDANAATVSMKTIPATSAKADSRVVNAFVELGFTVKYNKNLGYAGVFSVADHAIHLKTRNKTNTLHEMGHFVSRLQNGADETSEFVKIYKSEKKKYNGTQKSYITKNSKEYFAQSFAEYTQNPSKLKKSRPKTYKYVKTQVDTIEQQDVDNMYSAYGWAW</sequence>
<dbReference type="RefSeq" id="WP_082907301.1">
    <property type="nucleotide sequence ID" value="NZ_AP025567.1"/>
</dbReference>
<keyword evidence="2" id="KW-0964">Secreted</keyword>
<keyword evidence="5" id="KW-1185">Reference proteome</keyword>
<dbReference type="InterPro" id="IPR024079">
    <property type="entry name" value="MetalloPept_cat_dom_sf"/>
</dbReference>
<protein>
    <recommendedName>
        <fullName evidence="3">ATLF-like domain-containing protein</fullName>
    </recommendedName>
</protein>
<feature type="domain" description="ATLF-like" evidence="3">
    <location>
        <begin position="1"/>
        <end position="170"/>
    </location>
</feature>
<comment type="subcellular location">
    <subcellularLocation>
        <location evidence="1">Secreted</location>
    </subcellularLocation>
</comment>
<organism evidence="4 5">
    <name type="scientific">Emergencia timonensis</name>
    <dbReference type="NCBI Taxonomy" id="1776384"/>
    <lineage>
        <taxon>Bacteria</taxon>
        <taxon>Bacillati</taxon>
        <taxon>Bacillota</taxon>
        <taxon>Clostridia</taxon>
        <taxon>Peptostreptococcales</taxon>
        <taxon>Anaerovoracaceae</taxon>
        <taxon>Emergencia</taxon>
    </lineage>
</organism>